<dbReference type="GO" id="GO:0009507">
    <property type="term" value="C:chloroplast"/>
    <property type="evidence" value="ECO:0007669"/>
    <property type="project" value="UniProtKB-SubCell"/>
</dbReference>
<keyword evidence="6" id="KW-0809">Transit peptide</keyword>
<evidence type="ECO:0000256" key="9">
    <source>
        <dbReference type="SAM" id="Phobius"/>
    </source>
</evidence>
<keyword evidence="8" id="KW-0411">Iron-sulfur</keyword>
<evidence type="ECO:0000256" key="8">
    <source>
        <dbReference type="ARBA" id="ARBA00023014"/>
    </source>
</evidence>
<keyword evidence="4" id="KW-0001">2Fe-2S</keyword>
<feature type="domain" description="Rieske" evidence="10">
    <location>
        <begin position="25"/>
        <end position="131"/>
    </location>
</feature>
<dbReference type="SUPFAM" id="SSF50022">
    <property type="entry name" value="ISP domain"/>
    <property type="match status" value="1"/>
</dbReference>
<keyword evidence="3" id="KW-0934">Plastid</keyword>
<accession>A0AAD7ULQ1</accession>
<dbReference type="Proteomes" id="UP001230188">
    <property type="component" value="Unassembled WGS sequence"/>
</dbReference>
<dbReference type="Pfam" id="PF00355">
    <property type="entry name" value="Rieske"/>
    <property type="match status" value="1"/>
</dbReference>
<dbReference type="GO" id="GO:0010277">
    <property type="term" value="F:chlorophyllide a oxygenase activity"/>
    <property type="evidence" value="ECO:0007669"/>
    <property type="project" value="InterPro"/>
</dbReference>
<evidence type="ECO:0000256" key="7">
    <source>
        <dbReference type="ARBA" id="ARBA00023004"/>
    </source>
</evidence>
<name>A0AAD7ULQ1_9STRA</name>
<keyword evidence="9" id="KW-0812">Transmembrane</keyword>
<evidence type="ECO:0000313" key="12">
    <source>
        <dbReference type="Proteomes" id="UP001230188"/>
    </source>
</evidence>
<keyword evidence="9" id="KW-1133">Transmembrane helix</keyword>
<evidence type="ECO:0000256" key="1">
    <source>
        <dbReference type="ARBA" id="ARBA00004229"/>
    </source>
</evidence>
<dbReference type="AlphaFoldDB" id="A0AAD7ULQ1"/>
<dbReference type="Pfam" id="PF08417">
    <property type="entry name" value="PaO"/>
    <property type="match status" value="1"/>
</dbReference>
<dbReference type="Gene3D" id="2.102.10.10">
    <property type="entry name" value="Rieske [2Fe-2S] iron-sulphur domain"/>
    <property type="match status" value="1"/>
</dbReference>
<keyword evidence="12" id="KW-1185">Reference proteome</keyword>
<proteinExistence type="predicted"/>
<dbReference type="InterPro" id="IPR050584">
    <property type="entry name" value="Cholesterol_7-desaturase"/>
</dbReference>
<gene>
    <name evidence="11" type="ORF">CTAYLR_006292</name>
</gene>
<sequence>MAVFWVAAAAVNAFQLPEYKFREQWYAACFERDVPKPPEPMSFSVFDEAVVLWRDGAGIRCVADRCPHRLAALSQGSVEPDGSLRCFYHGWAFDGDGKCVAIPQLPRDATIPKTACARPYPTSVREGIVWVWMGDELPHRSPPATADDLDENWNRFRVYDFPIDLPYDHSFLVENLADPAHIPISHDRTEGGGRREDAHPYEFKLEPLNLEGFRGGFRRATTGNDDETWVDVVFEAPGIVRYRGERGDSVTGTALHCMPLGKGKSRLLFRSYFSKKGPNRLFRILLSLKPHWLRHLNSCKVLEQDLGLITSQEDYLASPGARAMAHECLPLASSDAFVVAYRKWLDAVGETLPYAPVGWKTKPVAATDGVADHVSWLAHRVRTSRLDRHVKICQPTRDALARTRRVRDAAIAAAFCLLSTATLFDAWLVPATAVGAAMVAGISLRLERAFYRNFDRHKWRPY</sequence>
<dbReference type="InterPro" id="IPR017941">
    <property type="entry name" value="Rieske_2Fe-2S"/>
</dbReference>
<dbReference type="EMBL" id="JAQMWT010000136">
    <property type="protein sequence ID" value="KAJ8609644.1"/>
    <property type="molecule type" value="Genomic_DNA"/>
</dbReference>
<keyword evidence="7" id="KW-0408">Iron</keyword>
<dbReference type="InterPro" id="IPR036922">
    <property type="entry name" value="Rieske_2Fe-2S_sf"/>
</dbReference>
<keyword evidence="5" id="KW-0479">Metal-binding</keyword>
<evidence type="ECO:0000256" key="2">
    <source>
        <dbReference type="ARBA" id="ARBA00022528"/>
    </source>
</evidence>
<comment type="subcellular location">
    <subcellularLocation>
        <location evidence="1">Plastid</location>
        <location evidence="1">Chloroplast</location>
    </subcellularLocation>
</comment>
<dbReference type="GO" id="GO:0046872">
    <property type="term" value="F:metal ion binding"/>
    <property type="evidence" value="ECO:0007669"/>
    <property type="project" value="UniProtKB-KW"/>
</dbReference>
<dbReference type="SUPFAM" id="SSF55961">
    <property type="entry name" value="Bet v1-like"/>
    <property type="match status" value="1"/>
</dbReference>
<dbReference type="InterPro" id="IPR013626">
    <property type="entry name" value="PaO"/>
</dbReference>
<dbReference type="Gene3D" id="3.90.380.10">
    <property type="entry name" value="Naphthalene 1,2-dioxygenase Alpha Subunit, Chain A, domain 1"/>
    <property type="match status" value="1"/>
</dbReference>
<dbReference type="PROSITE" id="PS51296">
    <property type="entry name" value="RIESKE"/>
    <property type="match status" value="1"/>
</dbReference>
<evidence type="ECO:0000313" key="11">
    <source>
        <dbReference type="EMBL" id="KAJ8609644.1"/>
    </source>
</evidence>
<reference evidence="11" key="1">
    <citation type="submission" date="2023-01" db="EMBL/GenBank/DDBJ databases">
        <title>Metagenome sequencing of chrysophaentin producing Chrysophaeum taylorii.</title>
        <authorList>
            <person name="Davison J."/>
            <person name="Bewley C."/>
        </authorList>
    </citation>
    <scope>NUCLEOTIDE SEQUENCE</scope>
    <source>
        <strain evidence="11">NIES-1699</strain>
    </source>
</reference>
<evidence type="ECO:0000256" key="4">
    <source>
        <dbReference type="ARBA" id="ARBA00022714"/>
    </source>
</evidence>
<keyword evidence="9" id="KW-0472">Membrane</keyword>
<dbReference type="PANTHER" id="PTHR21266:SF29">
    <property type="entry name" value="PROTEIN TIC 55, CHLOROPLASTIC"/>
    <property type="match status" value="1"/>
</dbReference>
<comment type="caution">
    <text evidence="11">The sequence shown here is derived from an EMBL/GenBank/DDBJ whole genome shotgun (WGS) entry which is preliminary data.</text>
</comment>
<protein>
    <recommendedName>
        <fullName evidence="10">Rieske domain-containing protein</fullName>
    </recommendedName>
</protein>
<evidence type="ECO:0000259" key="10">
    <source>
        <dbReference type="PROSITE" id="PS51296"/>
    </source>
</evidence>
<keyword evidence="2" id="KW-0150">Chloroplast</keyword>
<dbReference type="PANTHER" id="PTHR21266">
    <property type="entry name" value="IRON-SULFUR DOMAIN CONTAINING PROTEIN"/>
    <property type="match status" value="1"/>
</dbReference>
<dbReference type="GO" id="GO:0051537">
    <property type="term" value="F:2 iron, 2 sulfur cluster binding"/>
    <property type="evidence" value="ECO:0007669"/>
    <property type="project" value="UniProtKB-KW"/>
</dbReference>
<evidence type="ECO:0000256" key="5">
    <source>
        <dbReference type="ARBA" id="ARBA00022723"/>
    </source>
</evidence>
<evidence type="ECO:0000256" key="3">
    <source>
        <dbReference type="ARBA" id="ARBA00022640"/>
    </source>
</evidence>
<evidence type="ECO:0000256" key="6">
    <source>
        <dbReference type="ARBA" id="ARBA00022946"/>
    </source>
</evidence>
<organism evidence="11 12">
    <name type="scientific">Chrysophaeum taylorii</name>
    <dbReference type="NCBI Taxonomy" id="2483200"/>
    <lineage>
        <taxon>Eukaryota</taxon>
        <taxon>Sar</taxon>
        <taxon>Stramenopiles</taxon>
        <taxon>Ochrophyta</taxon>
        <taxon>Pelagophyceae</taxon>
        <taxon>Pelagomonadales</taxon>
        <taxon>Pelagomonadaceae</taxon>
        <taxon>Chrysophaeum</taxon>
    </lineage>
</organism>
<feature type="transmembrane region" description="Helical" evidence="9">
    <location>
        <begin position="426"/>
        <end position="446"/>
    </location>
</feature>